<feature type="active site" description="Cysteine persulfide intermediate" evidence="10">
    <location>
        <position position="199"/>
    </location>
</feature>
<dbReference type="GO" id="GO:0000049">
    <property type="term" value="F:tRNA binding"/>
    <property type="evidence" value="ECO:0007669"/>
    <property type="project" value="UniProtKB-KW"/>
</dbReference>
<comment type="similarity">
    <text evidence="10">Belongs to the MnmA/TRMU family.</text>
</comment>
<keyword evidence="1 10" id="KW-0963">Cytoplasm</keyword>
<dbReference type="AlphaFoldDB" id="A0A368C5B6"/>
<dbReference type="InterPro" id="IPR001763">
    <property type="entry name" value="Rhodanese-like_dom"/>
</dbReference>
<feature type="domain" description="Rhodanese" evidence="11">
    <location>
        <begin position="7"/>
        <end position="51"/>
    </location>
</feature>
<comment type="subcellular location">
    <subcellularLocation>
        <location evidence="10">Cytoplasm</location>
    </subcellularLocation>
</comment>
<dbReference type="PANTHER" id="PTHR11933">
    <property type="entry name" value="TRNA 5-METHYLAMINOMETHYL-2-THIOURIDYLATE -METHYLTRANSFERASE"/>
    <property type="match status" value="1"/>
</dbReference>
<evidence type="ECO:0000256" key="6">
    <source>
        <dbReference type="ARBA" id="ARBA00022840"/>
    </source>
</evidence>
<dbReference type="HAMAP" id="MF_00144">
    <property type="entry name" value="tRNA_thiouridyl_MnmA"/>
    <property type="match status" value="1"/>
</dbReference>
<sequence length="364" mass="41416">MQNMNTNKTIIVGMSGGVDSSVAALLLKEQGYKVKGLFMQNWQTEAGEECTSEIDFKDASKVCDLLDIPLHRANFADEYWDRVFKEFLSEHEKGRTPNPDILCNREIKFKSFLDYAIKIGADLIATGHYANLKIINDSTYLTRAIDLDKDQTYFLHEVKENEFKKCIFPLSKYTKNEVRKIAKQHKLPIADKKDSVGICFIGERNLKDFLNKFITFRKGKIKDENGCVIGEHQGSILYTEGQRQGLNIGGVKGRDELPWYVFKKDIKNNEISVCQGVNNSLLMNSSLWLEEINYINNKEPAYPYDCFVQVRHQHKPVQCSVAKNNNGFLINFSKKIRAIAPGQSAVLYNNDICLGGGIIAKTFK</sequence>
<evidence type="ECO:0000313" key="13">
    <source>
        <dbReference type="Proteomes" id="UP000252915"/>
    </source>
</evidence>
<feature type="region of interest" description="Interaction with tRNA" evidence="10">
    <location>
        <begin position="149"/>
        <end position="151"/>
    </location>
</feature>
<dbReference type="Gene3D" id="2.40.30.10">
    <property type="entry name" value="Translation factors"/>
    <property type="match status" value="1"/>
</dbReference>
<evidence type="ECO:0000256" key="1">
    <source>
        <dbReference type="ARBA" id="ARBA00022490"/>
    </source>
</evidence>
<gene>
    <name evidence="10" type="primary">mnmA</name>
    <name evidence="12" type="ORF">DBW92_02790</name>
</gene>
<feature type="binding site" evidence="10">
    <location>
        <begin position="13"/>
        <end position="20"/>
    </location>
    <ligand>
        <name>ATP</name>
        <dbReference type="ChEBI" id="CHEBI:30616"/>
    </ligand>
</feature>
<evidence type="ECO:0000256" key="5">
    <source>
        <dbReference type="ARBA" id="ARBA00022741"/>
    </source>
</evidence>
<keyword evidence="8" id="KW-1015">Disulfide bond</keyword>
<keyword evidence="7 10" id="KW-0694">RNA-binding</keyword>
<dbReference type="InterPro" id="IPR004506">
    <property type="entry name" value="MnmA-like"/>
</dbReference>
<organism evidence="12 13">
    <name type="scientific">SAR86 cluster bacterium</name>
    <dbReference type="NCBI Taxonomy" id="2030880"/>
    <lineage>
        <taxon>Bacteria</taxon>
        <taxon>Pseudomonadati</taxon>
        <taxon>Pseudomonadota</taxon>
        <taxon>Gammaproteobacteria</taxon>
        <taxon>SAR86 cluster</taxon>
    </lineage>
</organism>
<reference evidence="12 13" key="1">
    <citation type="journal article" date="2018" name="Microbiome">
        <title>Fine metagenomic profile of the Mediterranean stratified and mixed water columns revealed by assembly and recruitment.</title>
        <authorList>
            <person name="Haro-Moreno J.M."/>
            <person name="Lopez-Perez M."/>
            <person name="De La Torre J.R."/>
            <person name="Picazo A."/>
            <person name="Camacho A."/>
            <person name="Rodriguez-Valera F."/>
        </authorList>
    </citation>
    <scope>NUCLEOTIDE SEQUENCE [LARGE SCALE GENOMIC DNA]</scope>
    <source>
        <strain evidence="12">MED-G78</strain>
    </source>
</reference>
<keyword evidence="6 10" id="KW-0067">ATP-binding</keyword>
<evidence type="ECO:0000313" key="12">
    <source>
        <dbReference type="EMBL" id="RCL44605.1"/>
    </source>
</evidence>
<dbReference type="Pfam" id="PF20259">
    <property type="entry name" value="tRNA_Me_trans_M"/>
    <property type="match status" value="1"/>
</dbReference>
<dbReference type="FunFam" id="2.30.30.280:FF:000001">
    <property type="entry name" value="tRNA-specific 2-thiouridylase MnmA"/>
    <property type="match status" value="1"/>
</dbReference>
<proteinExistence type="inferred from homology"/>
<dbReference type="Proteomes" id="UP000252915">
    <property type="component" value="Unassembled WGS sequence"/>
</dbReference>
<keyword evidence="2 10" id="KW-0820">tRNA-binding</keyword>
<protein>
    <recommendedName>
        <fullName evidence="10">tRNA-specific 2-thiouridylase MnmA</fullName>
        <ecNumber evidence="10">2.8.1.13</ecNumber>
    </recommendedName>
</protein>
<comment type="caution">
    <text evidence="12">The sequence shown here is derived from an EMBL/GenBank/DDBJ whole genome shotgun (WGS) entry which is preliminary data.</text>
</comment>
<keyword evidence="3 10" id="KW-0808">Transferase</keyword>
<name>A0A368C5B6_9GAMM</name>
<dbReference type="EMBL" id="QOPI01000012">
    <property type="protein sequence ID" value="RCL44605.1"/>
    <property type="molecule type" value="Genomic_DNA"/>
</dbReference>
<dbReference type="GO" id="GO:0103016">
    <property type="term" value="F:tRNA-uridine 2-sulfurtransferase activity"/>
    <property type="evidence" value="ECO:0007669"/>
    <property type="project" value="UniProtKB-EC"/>
</dbReference>
<dbReference type="GO" id="GO:0002143">
    <property type="term" value="P:tRNA wobble position uridine thiolation"/>
    <property type="evidence" value="ECO:0007669"/>
    <property type="project" value="TreeGrafter"/>
</dbReference>
<feature type="site" description="Interaction with tRNA" evidence="10">
    <location>
        <position position="128"/>
    </location>
</feature>
<evidence type="ECO:0000259" key="11">
    <source>
        <dbReference type="PROSITE" id="PS50206"/>
    </source>
</evidence>
<dbReference type="PROSITE" id="PS50206">
    <property type="entry name" value="RHODANESE_3"/>
    <property type="match status" value="1"/>
</dbReference>
<dbReference type="PANTHER" id="PTHR11933:SF5">
    <property type="entry name" value="MITOCHONDRIAL TRNA-SPECIFIC 2-THIOURIDYLASE 1"/>
    <property type="match status" value="1"/>
</dbReference>
<evidence type="ECO:0000256" key="10">
    <source>
        <dbReference type="HAMAP-Rule" id="MF_00144"/>
    </source>
</evidence>
<keyword evidence="5 10" id="KW-0547">Nucleotide-binding</keyword>
<dbReference type="InterPro" id="IPR023382">
    <property type="entry name" value="MnmA-like_central_sf"/>
</dbReference>
<dbReference type="Gene3D" id="3.40.50.620">
    <property type="entry name" value="HUPs"/>
    <property type="match status" value="1"/>
</dbReference>
<comment type="caution">
    <text evidence="10">Lacks conserved residue(s) required for the propagation of feature annotation.</text>
</comment>
<dbReference type="InterPro" id="IPR014729">
    <property type="entry name" value="Rossmann-like_a/b/a_fold"/>
</dbReference>
<accession>A0A368C5B6</accession>
<evidence type="ECO:0000256" key="8">
    <source>
        <dbReference type="ARBA" id="ARBA00023157"/>
    </source>
</evidence>
<feature type="binding site" evidence="10">
    <location>
        <position position="39"/>
    </location>
    <ligand>
        <name>ATP</name>
        <dbReference type="ChEBI" id="CHEBI:30616"/>
    </ligand>
</feature>
<feature type="site" description="Interaction with tRNA" evidence="10">
    <location>
        <position position="343"/>
    </location>
</feature>
<dbReference type="Pfam" id="PF03054">
    <property type="entry name" value="tRNA_Me_trans"/>
    <property type="match status" value="1"/>
</dbReference>
<feature type="region of interest" description="Interaction with target base in tRNA" evidence="10">
    <location>
        <begin position="98"/>
        <end position="100"/>
    </location>
</feature>
<evidence type="ECO:0000256" key="2">
    <source>
        <dbReference type="ARBA" id="ARBA00022555"/>
    </source>
</evidence>
<dbReference type="NCBIfam" id="NF001138">
    <property type="entry name" value="PRK00143.1"/>
    <property type="match status" value="1"/>
</dbReference>
<comment type="function">
    <text evidence="10">Catalyzes the 2-thiolation of uridine at the wobble position (U34) of tRNA, leading to the formation of s(2)U34.</text>
</comment>
<dbReference type="Gene3D" id="2.30.30.280">
    <property type="entry name" value="Adenine nucleotide alpha hydrolases-like domains"/>
    <property type="match status" value="1"/>
</dbReference>
<dbReference type="GO" id="GO:0005524">
    <property type="term" value="F:ATP binding"/>
    <property type="evidence" value="ECO:0007669"/>
    <property type="project" value="UniProtKB-KW"/>
</dbReference>
<dbReference type="SUPFAM" id="SSF52402">
    <property type="entry name" value="Adenine nucleotide alpha hydrolases-like"/>
    <property type="match status" value="1"/>
</dbReference>
<comment type="catalytic activity">
    <reaction evidence="9 10">
        <text>S-sulfanyl-L-cysteinyl-[protein] + uridine(34) in tRNA + AH2 + ATP = 2-thiouridine(34) in tRNA + L-cysteinyl-[protein] + A + AMP + diphosphate + H(+)</text>
        <dbReference type="Rhea" id="RHEA:47032"/>
        <dbReference type="Rhea" id="RHEA-COMP:10131"/>
        <dbReference type="Rhea" id="RHEA-COMP:11726"/>
        <dbReference type="Rhea" id="RHEA-COMP:11727"/>
        <dbReference type="Rhea" id="RHEA-COMP:11728"/>
        <dbReference type="ChEBI" id="CHEBI:13193"/>
        <dbReference type="ChEBI" id="CHEBI:15378"/>
        <dbReference type="ChEBI" id="CHEBI:17499"/>
        <dbReference type="ChEBI" id="CHEBI:29950"/>
        <dbReference type="ChEBI" id="CHEBI:30616"/>
        <dbReference type="ChEBI" id="CHEBI:33019"/>
        <dbReference type="ChEBI" id="CHEBI:61963"/>
        <dbReference type="ChEBI" id="CHEBI:65315"/>
        <dbReference type="ChEBI" id="CHEBI:87170"/>
        <dbReference type="ChEBI" id="CHEBI:456215"/>
        <dbReference type="EC" id="2.8.1.13"/>
    </reaction>
</comment>
<dbReference type="FunFam" id="3.40.50.620:FF:000004">
    <property type="entry name" value="tRNA-specific 2-thiouridylase MnmA"/>
    <property type="match status" value="1"/>
</dbReference>
<evidence type="ECO:0000256" key="4">
    <source>
        <dbReference type="ARBA" id="ARBA00022694"/>
    </source>
</evidence>
<dbReference type="EC" id="2.8.1.13" evidence="10"/>
<dbReference type="GO" id="GO:0005737">
    <property type="term" value="C:cytoplasm"/>
    <property type="evidence" value="ECO:0007669"/>
    <property type="project" value="UniProtKB-SubCell"/>
</dbReference>
<dbReference type="InterPro" id="IPR046885">
    <property type="entry name" value="MnmA-like_C"/>
</dbReference>
<evidence type="ECO:0000256" key="9">
    <source>
        <dbReference type="ARBA" id="ARBA00051542"/>
    </source>
</evidence>
<dbReference type="CDD" id="cd01998">
    <property type="entry name" value="MnmA_TRMU-like"/>
    <property type="match status" value="1"/>
</dbReference>
<dbReference type="Pfam" id="PF20258">
    <property type="entry name" value="tRNA_Me_trans_C"/>
    <property type="match status" value="1"/>
</dbReference>
<feature type="active site" description="Nucleophile" evidence="10">
    <location>
        <position position="103"/>
    </location>
</feature>
<feature type="binding site" evidence="10">
    <location>
        <position position="127"/>
    </location>
    <ligand>
        <name>ATP</name>
        <dbReference type="ChEBI" id="CHEBI:30616"/>
    </ligand>
</feature>
<keyword evidence="4 10" id="KW-0819">tRNA processing</keyword>
<evidence type="ECO:0000256" key="3">
    <source>
        <dbReference type="ARBA" id="ARBA00022679"/>
    </source>
</evidence>
<dbReference type="InterPro" id="IPR046884">
    <property type="entry name" value="MnmA-like_central"/>
</dbReference>
<evidence type="ECO:0000256" key="7">
    <source>
        <dbReference type="ARBA" id="ARBA00022884"/>
    </source>
</evidence>
<dbReference type="NCBIfam" id="TIGR00420">
    <property type="entry name" value="trmU"/>
    <property type="match status" value="1"/>
</dbReference>